<dbReference type="EMBL" id="CP121671">
    <property type="protein sequence ID" value="WFT74292.1"/>
    <property type="molecule type" value="Genomic_DNA"/>
</dbReference>
<dbReference type="PIRSF" id="PIRSF005962">
    <property type="entry name" value="Pept_M20D_amidohydro"/>
    <property type="match status" value="1"/>
</dbReference>
<sequence length="377" mass="41613">MNPMATNHIEKKVMEIFEHLHTHPEISWKETETTQFIKNILIENGCRVRTFDDCTGVIGEIGEGKPVVGIRADMDALWQEVDGKFQANHSCGHDSHMSMALGVLLSIKDMEHTPDGTIRFIFQPAEEKGTGALKMVEKNVVDDVDFLYGVHLRPIQEVENGMATPALFHGAARHINGEIKGEDTHGARPHLGVNAIEIGAELVQKLNHIHMDPMIPHSVKFTKFQAGGESANIIPGNATFSIDLRAQRNDTIEELTTSVQEAVQSVSDYYGVPIDLSLESMMASAIVDPEAQEIMAESIKEVLGEENLVDPVTTTGSEDFHFYTLKKEHIKASVLGLGCDLKPGLHHPNMSFDHGMIMPGVRILTGAVLKTLEHFNF</sequence>
<dbReference type="Pfam" id="PF01546">
    <property type="entry name" value="Peptidase_M20"/>
    <property type="match status" value="1"/>
</dbReference>
<dbReference type="CDD" id="cd08018">
    <property type="entry name" value="M20_Acy1_amhX-like"/>
    <property type="match status" value="1"/>
</dbReference>
<dbReference type="Gene3D" id="3.40.630.10">
    <property type="entry name" value="Zn peptidases"/>
    <property type="match status" value="1"/>
</dbReference>
<dbReference type="Gene3D" id="3.30.70.360">
    <property type="match status" value="1"/>
</dbReference>
<dbReference type="InterPro" id="IPR036264">
    <property type="entry name" value="Bact_exopeptidase_dim_dom"/>
</dbReference>
<dbReference type="InterPro" id="IPR037484">
    <property type="entry name" value="AmhX-like"/>
</dbReference>
<gene>
    <name evidence="2" type="ORF">P9989_18325</name>
</gene>
<dbReference type="SUPFAM" id="SSF53187">
    <property type="entry name" value="Zn-dependent exopeptidases"/>
    <property type="match status" value="1"/>
</dbReference>
<organism evidence="2 3">
    <name type="scientific">Halobacillus naozhouensis</name>
    <dbReference type="NCBI Taxonomy" id="554880"/>
    <lineage>
        <taxon>Bacteria</taxon>
        <taxon>Bacillati</taxon>
        <taxon>Bacillota</taxon>
        <taxon>Bacilli</taxon>
        <taxon>Bacillales</taxon>
        <taxon>Bacillaceae</taxon>
        <taxon>Halobacillus</taxon>
    </lineage>
</organism>
<protein>
    <submittedName>
        <fullName evidence="2">M20 peptidase aminoacylase family protein</fullName>
    </submittedName>
</protein>
<evidence type="ECO:0000313" key="2">
    <source>
        <dbReference type="EMBL" id="WFT74292.1"/>
    </source>
</evidence>
<dbReference type="Proteomes" id="UP001221597">
    <property type="component" value="Chromosome"/>
</dbReference>
<dbReference type="InterPro" id="IPR017439">
    <property type="entry name" value="Amidohydrolase"/>
</dbReference>
<dbReference type="InterPro" id="IPR002933">
    <property type="entry name" value="Peptidase_M20"/>
</dbReference>
<accession>A0ABY8IY64</accession>
<name>A0ABY8IY64_9BACI</name>
<dbReference type="PANTHER" id="PTHR11014:SF122">
    <property type="entry name" value="AMIDOHYDROLASE AMHX"/>
    <property type="match status" value="1"/>
</dbReference>
<dbReference type="NCBIfam" id="TIGR01891">
    <property type="entry name" value="amidohydrolases"/>
    <property type="match status" value="1"/>
</dbReference>
<reference evidence="2 3" key="1">
    <citation type="submission" date="2023-04" db="EMBL/GenBank/DDBJ databases">
        <title>Genome sequence of Halobacillus naozhouensis KACC 21980.</title>
        <authorList>
            <person name="Kim S."/>
            <person name="Heo J."/>
            <person name="Kwon S.-W."/>
        </authorList>
    </citation>
    <scope>NUCLEOTIDE SEQUENCE [LARGE SCALE GENOMIC DNA]</scope>
    <source>
        <strain evidence="2 3">KCTC 13234</strain>
    </source>
</reference>
<dbReference type="InterPro" id="IPR011650">
    <property type="entry name" value="Peptidase_M20_dimer"/>
</dbReference>
<dbReference type="SUPFAM" id="SSF55031">
    <property type="entry name" value="Bacterial exopeptidase dimerisation domain"/>
    <property type="match status" value="1"/>
</dbReference>
<keyword evidence="3" id="KW-1185">Reference proteome</keyword>
<dbReference type="Pfam" id="PF07687">
    <property type="entry name" value="M20_dimer"/>
    <property type="match status" value="1"/>
</dbReference>
<evidence type="ECO:0000259" key="1">
    <source>
        <dbReference type="Pfam" id="PF07687"/>
    </source>
</evidence>
<feature type="domain" description="Peptidase M20 dimerisation" evidence="1">
    <location>
        <begin position="178"/>
        <end position="265"/>
    </location>
</feature>
<dbReference type="PANTHER" id="PTHR11014">
    <property type="entry name" value="PEPTIDASE M20 FAMILY MEMBER"/>
    <property type="match status" value="1"/>
</dbReference>
<proteinExistence type="predicted"/>
<evidence type="ECO:0000313" key="3">
    <source>
        <dbReference type="Proteomes" id="UP001221597"/>
    </source>
</evidence>